<feature type="active site" description="Nucleophile" evidence="8">
    <location>
        <position position="173"/>
    </location>
</feature>
<dbReference type="PANTHER" id="PTHR11005">
    <property type="entry name" value="LYSOSOMAL ACID LIPASE-RELATED"/>
    <property type="match status" value="1"/>
</dbReference>
<dbReference type="AlphaFoldDB" id="A0A8J2W537"/>
<dbReference type="FunFam" id="3.40.50.1820:FF:000057">
    <property type="entry name" value="Lipase"/>
    <property type="match status" value="1"/>
</dbReference>
<keyword evidence="3 7" id="KW-0378">Hydrolase</keyword>
<feature type="active site" description="Charge relay system" evidence="8">
    <location>
        <position position="347"/>
    </location>
</feature>
<sequence length="406" mass="46143">MASKARVTFNILLAALIIENILRFPLVTLINNSFNSTIYKTPEFYGISLEEHNVTTEDGYILKIFRVSGRNCVVKKKPPVILMHGLLQSSDVWFDAGPNAGLAYLLTEACFDLWLGNQRGNYHAKRHLFLDPDRNPRFWHFSVDEIGFYDIPATIDYVLKATGEKKLNYIGYSQGAGTFFIMCSERPGYCDKANVLIGVAPAARQTHTKSVPYRTMTKSVENLESTLTNMGINELFARGSFGQQFSSFFCSLNSITADVCGLFIGFIDSLHTESINVKTLRHLFRHFPDGTSTHNIARYGQSMSTRFFQKFDYGEAKNRKIYGDTKPPKYNLSAVTVPFVNLYGRNDKLVDPKDITWLIKQLPNVLEDVEVADPAWNHFDVAYSQLSKKLIYPKIDEYLSKYSDIM</sequence>
<evidence type="ECO:0000259" key="9">
    <source>
        <dbReference type="Pfam" id="PF04083"/>
    </source>
</evidence>
<evidence type="ECO:0000256" key="2">
    <source>
        <dbReference type="ARBA" id="ARBA00022729"/>
    </source>
</evidence>
<organism evidence="10 11">
    <name type="scientific">Danaus chrysippus</name>
    <name type="common">African queen</name>
    <dbReference type="NCBI Taxonomy" id="151541"/>
    <lineage>
        <taxon>Eukaryota</taxon>
        <taxon>Metazoa</taxon>
        <taxon>Ecdysozoa</taxon>
        <taxon>Arthropoda</taxon>
        <taxon>Hexapoda</taxon>
        <taxon>Insecta</taxon>
        <taxon>Pterygota</taxon>
        <taxon>Neoptera</taxon>
        <taxon>Endopterygota</taxon>
        <taxon>Lepidoptera</taxon>
        <taxon>Glossata</taxon>
        <taxon>Ditrysia</taxon>
        <taxon>Papilionoidea</taxon>
        <taxon>Nymphalidae</taxon>
        <taxon>Danainae</taxon>
        <taxon>Danaini</taxon>
        <taxon>Danaina</taxon>
        <taxon>Danaus</taxon>
        <taxon>Anosia</taxon>
    </lineage>
</organism>
<dbReference type="GO" id="GO:0016042">
    <property type="term" value="P:lipid catabolic process"/>
    <property type="evidence" value="ECO:0007669"/>
    <property type="project" value="UniProtKB-KW"/>
</dbReference>
<dbReference type="InterPro" id="IPR006693">
    <property type="entry name" value="AB_hydrolase_lipase"/>
</dbReference>
<evidence type="ECO:0000256" key="6">
    <source>
        <dbReference type="ARBA" id="ARBA00023180"/>
    </source>
</evidence>
<reference evidence="10" key="1">
    <citation type="submission" date="2021-09" db="EMBL/GenBank/DDBJ databases">
        <authorList>
            <person name="Martin H S."/>
        </authorList>
    </citation>
    <scope>NUCLEOTIDE SEQUENCE</scope>
</reference>
<evidence type="ECO:0000256" key="1">
    <source>
        <dbReference type="ARBA" id="ARBA00010701"/>
    </source>
</evidence>
<evidence type="ECO:0000256" key="4">
    <source>
        <dbReference type="ARBA" id="ARBA00022963"/>
    </source>
</evidence>
<evidence type="ECO:0000313" key="11">
    <source>
        <dbReference type="Proteomes" id="UP000789524"/>
    </source>
</evidence>
<dbReference type="InterPro" id="IPR029058">
    <property type="entry name" value="AB_hydrolase_fold"/>
</dbReference>
<proteinExistence type="inferred from homology"/>
<evidence type="ECO:0000256" key="8">
    <source>
        <dbReference type="PIRSR" id="PIRSR000862-1"/>
    </source>
</evidence>
<comment type="caution">
    <text evidence="10">The sequence shown here is derived from an EMBL/GenBank/DDBJ whole genome shotgun (WGS) entry which is preliminary data.</text>
</comment>
<name>A0A8J2W537_9NEOP</name>
<dbReference type="Pfam" id="PF04083">
    <property type="entry name" value="Abhydro_lipase"/>
    <property type="match status" value="1"/>
</dbReference>
<evidence type="ECO:0000256" key="7">
    <source>
        <dbReference type="PIRNR" id="PIRNR000862"/>
    </source>
</evidence>
<dbReference type="EMBL" id="CAKASE010000066">
    <property type="protein sequence ID" value="CAG9571044.1"/>
    <property type="molecule type" value="Genomic_DNA"/>
</dbReference>
<accession>A0A8J2W537</accession>
<dbReference type="InterPro" id="IPR025483">
    <property type="entry name" value="Lipase_euk"/>
</dbReference>
<keyword evidence="2" id="KW-0732">Signal</keyword>
<comment type="similarity">
    <text evidence="1 7">Belongs to the AB hydrolase superfamily. Lipase family.</text>
</comment>
<protein>
    <recommendedName>
        <fullName evidence="7">Lipase</fullName>
    </recommendedName>
</protein>
<dbReference type="Proteomes" id="UP000789524">
    <property type="component" value="Unassembled WGS sequence"/>
</dbReference>
<dbReference type="SUPFAM" id="SSF53474">
    <property type="entry name" value="alpha/beta-Hydrolases"/>
    <property type="match status" value="1"/>
</dbReference>
<feature type="active site" description="Charge relay system" evidence="8">
    <location>
        <position position="378"/>
    </location>
</feature>
<keyword evidence="6" id="KW-0325">Glycoprotein</keyword>
<dbReference type="PIRSF" id="PIRSF000862">
    <property type="entry name" value="Steryl_ester_lip"/>
    <property type="match status" value="1"/>
</dbReference>
<evidence type="ECO:0000256" key="5">
    <source>
        <dbReference type="ARBA" id="ARBA00023098"/>
    </source>
</evidence>
<evidence type="ECO:0000313" key="10">
    <source>
        <dbReference type="EMBL" id="CAG9571044.1"/>
    </source>
</evidence>
<keyword evidence="4 7" id="KW-0442">Lipid degradation</keyword>
<feature type="domain" description="Partial AB-hydrolase lipase" evidence="9">
    <location>
        <begin position="43"/>
        <end position="94"/>
    </location>
</feature>
<keyword evidence="5" id="KW-0443">Lipid metabolism</keyword>
<keyword evidence="11" id="KW-1185">Reference proteome</keyword>
<evidence type="ECO:0000256" key="3">
    <source>
        <dbReference type="ARBA" id="ARBA00022801"/>
    </source>
</evidence>
<dbReference type="Gene3D" id="3.40.50.1820">
    <property type="entry name" value="alpha/beta hydrolase"/>
    <property type="match status" value="1"/>
</dbReference>
<gene>
    <name evidence="10" type="ORF">DCHRY22_LOCUS9596</name>
</gene>
<dbReference type="OrthoDB" id="9974421at2759"/>
<dbReference type="GO" id="GO:0016788">
    <property type="term" value="F:hydrolase activity, acting on ester bonds"/>
    <property type="evidence" value="ECO:0007669"/>
    <property type="project" value="InterPro"/>
</dbReference>